<reference evidence="2 3" key="1">
    <citation type="journal article" date="2020" name="ISME J.">
        <title>Uncovering the hidden diversity of litter-decomposition mechanisms in mushroom-forming fungi.</title>
        <authorList>
            <person name="Floudas D."/>
            <person name="Bentzer J."/>
            <person name="Ahren D."/>
            <person name="Johansson T."/>
            <person name="Persson P."/>
            <person name="Tunlid A."/>
        </authorList>
    </citation>
    <scope>NUCLEOTIDE SEQUENCE [LARGE SCALE GENOMIC DNA]</scope>
    <source>
        <strain evidence="2 3">CBS 101986</strain>
    </source>
</reference>
<keyword evidence="1" id="KW-0472">Membrane</keyword>
<organism evidence="2 3">
    <name type="scientific">Psilocybe cf. subviscida</name>
    <dbReference type="NCBI Taxonomy" id="2480587"/>
    <lineage>
        <taxon>Eukaryota</taxon>
        <taxon>Fungi</taxon>
        <taxon>Dikarya</taxon>
        <taxon>Basidiomycota</taxon>
        <taxon>Agaricomycotina</taxon>
        <taxon>Agaricomycetes</taxon>
        <taxon>Agaricomycetidae</taxon>
        <taxon>Agaricales</taxon>
        <taxon>Agaricineae</taxon>
        <taxon>Strophariaceae</taxon>
        <taxon>Psilocybe</taxon>
    </lineage>
</organism>
<dbReference type="Proteomes" id="UP000567179">
    <property type="component" value="Unassembled WGS sequence"/>
</dbReference>
<dbReference type="OrthoDB" id="3039972at2759"/>
<evidence type="ECO:0000313" key="2">
    <source>
        <dbReference type="EMBL" id="KAF5309491.1"/>
    </source>
</evidence>
<name>A0A8H5ERD4_9AGAR</name>
<proteinExistence type="predicted"/>
<protein>
    <submittedName>
        <fullName evidence="2">Uncharacterized protein</fullName>
    </submittedName>
</protein>
<dbReference type="AlphaFoldDB" id="A0A8H5ERD4"/>
<evidence type="ECO:0000256" key="1">
    <source>
        <dbReference type="SAM" id="Phobius"/>
    </source>
</evidence>
<evidence type="ECO:0000313" key="3">
    <source>
        <dbReference type="Proteomes" id="UP000567179"/>
    </source>
</evidence>
<accession>A0A8H5ERD4</accession>
<gene>
    <name evidence="2" type="ORF">D9619_012494</name>
</gene>
<feature type="transmembrane region" description="Helical" evidence="1">
    <location>
        <begin position="12"/>
        <end position="36"/>
    </location>
</feature>
<keyword evidence="1" id="KW-0812">Transmembrane</keyword>
<keyword evidence="3" id="KW-1185">Reference proteome</keyword>
<feature type="transmembrane region" description="Helical" evidence="1">
    <location>
        <begin position="57"/>
        <end position="81"/>
    </location>
</feature>
<sequence length="176" mass="18955">MSSGIQTEVHITSLLASLSSLCSAFITLLATSLIALKIVLVTRNSRIRHSYAKTIEIIVESAALVSFITLVMGILELISYVHPYDLGTTSGLLVYRALVIVGRIQNPVIGIGPTLIAFRVAAQPANTDIGATSGTMSLSHFTLPTFAHSSTHTNQHIVHTRMRSGSPYEVEPVERT</sequence>
<dbReference type="EMBL" id="JAACJJ010000059">
    <property type="protein sequence ID" value="KAF5309491.1"/>
    <property type="molecule type" value="Genomic_DNA"/>
</dbReference>
<feature type="transmembrane region" description="Helical" evidence="1">
    <location>
        <begin position="93"/>
        <end position="118"/>
    </location>
</feature>
<comment type="caution">
    <text evidence="2">The sequence shown here is derived from an EMBL/GenBank/DDBJ whole genome shotgun (WGS) entry which is preliminary data.</text>
</comment>
<keyword evidence="1" id="KW-1133">Transmembrane helix</keyword>